<keyword evidence="3" id="KW-1185">Reference proteome</keyword>
<sequence>MAQIQTQQTCCGCINLRVGCLLLTILQMLLGIVGCVLSVLIIIGISNGTVTASQDYPKDLLWAGSFVLLIASVLVFSVGLIGVIGVAKSKSTVLSVYLFLDTLSIICSIGGIILAFKNRDLGGGIQSIVLILFQVYFFSVIFRYRREVKAIKRDLSIVQFRRIESPVV</sequence>
<keyword evidence="1" id="KW-0812">Transmembrane</keyword>
<accession>A0ABR2W703</accession>
<name>A0ABR2W703_9FUNG</name>
<keyword evidence="1" id="KW-1133">Transmembrane helix</keyword>
<dbReference type="EMBL" id="JASJQH010006982">
    <property type="protein sequence ID" value="KAK9721369.1"/>
    <property type="molecule type" value="Genomic_DNA"/>
</dbReference>
<comment type="caution">
    <text evidence="2">The sequence shown here is derived from an EMBL/GenBank/DDBJ whole genome shotgun (WGS) entry which is preliminary data.</text>
</comment>
<feature type="transmembrane region" description="Helical" evidence="1">
    <location>
        <begin position="21"/>
        <end position="45"/>
    </location>
</feature>
<feature type="transmembrane region" description="Helical" evidence="1">
    <location>
        <begin position="122"/>
        <end position="144"/>
    </location>
</feature>
<gene>
    <name evidence="2" type="ORF">K7432_003476</name>
</gene>
<protein>
    <submittedName>
        <fullName evidence="2">Uncharacterized protein</fullName>
    </submittedName>
</protein>
<evidence type="ECO:0000313" key="3">
    <source>
        <dbReference type="Proteomes" id="UP001479436"/>
    </source>
</evidence>
<feature type="transmembrane region" description="Helical" evidence="1">
    <location>
        <begin position="65"/>
        <end position="87"/>
    </location>
</feature>
<keyword evidence="1" id="KW-0472">Membrane</keyword>
<reference evidence="2 3" key="1">
    <citation type="submission" date="2023-04" db="EMBL/GenBank/DDBJ databases">
        <title>Genome of Basidiobolus ranarum AG-B5.</title>
        <authorList>
            <person name="Stajich J.E."/>
            <person name="Carter-House D."/>
            <person name="Gryganskyi A."/>
        </authorList>
    </citation>
    <scope>NUCLEOTIDE SEQUENCE [LARGE SCALE GENOMIC DNA]</scope>
    <source>
        <strain evidence="2 3">AG-B5</strain>
    </source>
</reference>
<proteinExistence type="predicted"/>
<evidence type="ECO:0000313" key="2">
    <source>
        <dbReference type="EMBL" id="KAK9721369.1"/>
    </source>
</evidence>
<feature type="transmembrane region" description="Helical" evidence="1">
    <location>
        <begin position="94"/>
        <end position="116"/>
    </location>
</feature>
<organism evidence="2 3">
    <name type="scientific">Basidiobolus ranarum</name>
    <dbReference type="NCBI Taxonomy" id="34480"/>
    <lineage>
        <taxon>Eukaryota</taxon>
        <taxon>Fungi</taxon>
        <taxon>Fungi incertae sedis</taxon>
        <taxon>Zoopagomycota</taxon>
        <taxon>Entomophthoromycotina</taxon>
        <taxon>Basidiobolomycetes</taxon>
        <taxon>Basidiobolales</taxon>
        <taxon>Basidiobolaceae</taxon>
        <taxon>Basidiobolus</taxon>
    </lineage>
</organism>
<evidence type="ECO:0000256" key="1">
    <source>
        <dbReference type="SAM" id="Phobius"/>
    </source>
</evidence>
<dbReference type="Proteomes" id="UP001479436">
    <property type="component" value="Unassembled WGS sequence"/>
</dbReference>